<evidence type="ECO:0000313" key="1">
    <source>
        <dbReference type="EMBL" id="KAF9651339.1"/>
    </source>
</evidence>
<reference evidence="1" key="1">
    <citation type="submission" date="2019-10" db="EMBL/GenBank/DDBJ databases">
        <authorList>
            <consortium name="DOE Joint Genome Institute"/>
            <person name="Kuo A."/>
            <person name="Miyauchi S."/>
            <person name="Kiss E."/>
            <person name="Drula E."/>
            <person name="Kohler A."/>
            <person name="Sanchez-Garcia M."/>
            <person name="Andreopoulos B."/>
            <person name="Barry K.W."/>
            <person name="Bonito G."/>
            <person name="Buee M."/>
            <person name="Carver A."/>
            <person name="Chen C."/>
            <person name="Cichocki N."/>
            <person name="Clum A."/>
            <person name="Culley D."/>
            <person name="Crous P.W."/>
            <person name="Fauchery L."/>
            <person name="Girlanda M."/>
            <person name="Hayes R."/>
            <person name="Keri Z."/>
            <person name="Labutti K."/>
            <person name="Lipzen A."/>
            <person name="Lombard V."/>
            <person name="Magnuson J."/>
            <person name="Maillard F."/>
            <person name="Morin E."/>
            <person name="Murat C."/>
            <person name="Nolan M."/>
            <person name="Ohm R."/>
            <person name="Pangilinan J."/>
            <person name="Pereira M."/>
            <person name="Perotto S."/>
            <person name="Peter M."/>
            <person name="Riley R."/>
            <person name="Sitrit Y."/>
            <person name="Stielow B."/>
            <person name="Szollosi G."/>
            <person name="Zifcakova L."/>
            <person name="Stursova M."/>
            <person name="Spatafora J.W."/>
            <person name="Tedersoo L."/>
            <person name="Vaario L.-M."/>
            <person name="Yamada A."/>
            <person name="Yan M."/>
            <person name="Wang P."/>
            <person name="Xu J."/>
            <person name="Bruns T."/>
            <person name="Baldrian P."/>
            <person name="Vilgalys R."/>
            <person name="Henrissat B."/>
            <person name="Grigoriev I.V."/>
            <person name="Hibbett D."/>
            <person name="Nagy L.G."/>
            <person name="Martin F.M."/>
        </authorList>
    </citation>
    <scope>NUCLEOTIDE SEQUENCE</scope>
    <source>
        <strain evidence="1">P2</strain>
    </source>
</reference>
<keyword evidence="2" id="KW-1185">Reference proteome</keyword>
<organism evidence="1 2">
    <name type="scientific">Thelephora ganbajun</name>
    <name type="common">Ganba fungus</name>
    <dbReference type="NCBI Taxonomy" id="370292"/>
    <lineage>
        <taxon>Eukaryota</taxon>
        <taxon>Fungi</taxon>
        <taxon>Dikarya</taxon>
        <taxon>Basidiomycota</taxon>
        <taxon>Agaricomycotina</taxon>
        <taxon>Agaricomycetes</taxon>
        <taxon>Thelephorales</taxon>
        <taxon>Thelephoraceae</taxon>
        <taxon>Thelephora</taxon>
    </lineage>
</organism>
<dbReference type="Proteomes" id="UP000886501">
    <property type="component" value="Unassembled WGS sequence"/>
</dbReference>
<reference evidence="1" key="2">
    <citation type="journal article" date="2020" name="Nat. Commun.">
        <title>Large-scale genome sequencing of mycorrhizal fungi provides insights into the early evolution of symbiotic traits.</title>
        <authorList>
            <person name="Miyauchi S."/>
            <person name="Kiss E."/>
            <person name="Kuo A."/>
            <person name="Drula E."/>
            <person name="Kohler A."/>
            <person name="Sanchez-Garcia M."/>
            <person name="Morin E."/>
            <person name="Andreopoulos B."/>
            <person name="Barry K.W."/>
            <person name="Bonito G."/>
            <person name="Buee M."/>
            <person name="Carver A."/>
            <person name="Chen C."/>
            <person name="Cichocki N."/>
            <person name="Clum A."/>
            <person name="Culley D."/>
            <person name="Crous P.W."/>
            <person name="Fauchery L."/>
            <person name="Girlanda M."/>
            <person name="Hayes R.D."/>
            <person name="Keri Z."/>
            <person name="LaButti K."/>
            <person name="Lipzen A."/>
            <person name="Lombard V."/>
            <person name="Magnuson J."/>
            <person name="Maillard F."/>
            <person name="Murat C."/>
            <person name="Nolan M."/>
            <person name="Ohm R.A."/>
            <person name="Pangilinan J."/>
            <person name="Pereira M.F."/>
            <person name="Perotto S."/>
            <person name="Peter M."/>
            <person name="Pfister S."/>
            <person name="Riley R."/>
            <person name="Sitrit Y."/>
            <person name="Stielow J.B."/>
            <person name="Szollosi G."/>
            <person name="Zifcakova L."/>
            <person name="Stursova M."/>
            <person name="Spatafora J.W."/>
            <person name="Tedersoo L."/>
            <person name="Vaario L.M."/>
            <person name="Yamada A."/>
            <person name="Yan M."/>
            <person name="Wang P."/>
            <person name="Xu J."/>
            <person name="Bruns T."/>
            <person name="Baldrian P."/>
            <person name="Vilgalys R."/>
            <person name="Dunand C."/>
            <person name="Henrissat B."/>
            <person name="Grigoriev I.V."/>
            <person name="Hibbett D."/>
            <person name="Nagy L.G."/>
            <person name="Martin F.M."/>
        </authorList>
    </citation>
    <scope>NUCLEOTIDE SEQUENCE</scope>
    <source>
        <strain evidence="1">P2</strain>
    </source>
</reference>
<accession>A0ACB6ZP79</accession>
<proteinExistence type="predicted"/>
<dbReference type="EMBL" id="MU117976">
    <property type="protein sequence ID" value="KAF9651339.1"/>
    <property type="molecule type" value="Genomic_DNA"/>
</dbReference>
<name>A0ACB6ZP79_THEGA</name>
<comment type="caution">
    <text evidence="1">The sequence shown here is derived from an EMBL/GenBank/DDBJ whole genome shotgun (WGS) entry which is preliminary data.</text>
</comment>
<gene>
    <name evidence="1" type="ORF">BDM02DRAFT_3178817</name>
</gene>
<sequence>MDSRRRAGRGGYRSALCPTGRASSSTEFCSDTRKFHCWPFSQSSHHKRLVRFDLFPASSDKMLRKSLETSSDMIIYDLEDSVPPARADKDAARHRLLNLLSTTEKLPAPERIAVRLNSVNTDHFVGDIRCIANIPAVRTLVIPKVDHEDHLGHVEQGISHVIQSNPELLHQRPEPLSIIASIESAQALRRIGEIAQWKSKHGRLGALLFAAEDYCADTRIIRTPSCQELLYTRSKIVAAARAFGLDAIDMVCVDYKNLDILADECTDGRRLGFDGKQAIHPGQVDTIHTKFVPSSSEIARAAKILQAMEAAHSSHKGAVSLLVNGRDEMIDAPMLRQAQQIIQHANQAGLPIPHQI</sequence>
<evidence type="ECO:0000313" key="2">
    <source>
        <dbReference type="Proteomes" id="UP000886501"/>
    </source>
</evidence>
<keyword evidence="1" id="KW-0456">Lyase</keyword>
<protein>
    <submittedName>
        <fullName evidence="1">Beta subunit of citrate lyase</fullName>
    </submittedName>
</protein>